<dbReference type="Gene3D" id="2.60.120.260">
    <property type="entry name" value="Galactose-binding domain-like"/>
    <property type="match status" value="2"/>
</dbReference>
<dbReference type="PANTHER" id="PTHR33307">
    <property type="entry name" value="ALPHA-RHAMNOSIDASE (EUROFUNG)"/>
    <property type="match status" value="1"/>
</dbReference>
<accession>A0A3E0VPS8</accession>
<dbReference type="OrthoDB" id="9761045at2"/>
<dbReference type="Pfam" id="PF17389">
    <property type="entry name" value="Bac_rhamnosid6H"/>
    <property type="match status" value="1"/>
</dbReference>
<dbReference type="InterPro" id="IPR013737">
    <property type="entry name" value="Bac_rhamnosid_N"/>
</dbReference>
<dbReference type="Pfam" id="PF17390">
    <property type="entry name" value="Bac_rhamnosid_C"/>
    <property type="match status" value="1"/>
</dbReference>
<dbReference type="InterPro" id="IPR008928">
    <property type="entry name" value="6-hairpin_glycosidase_sf"/>
</dbReference>
<gene>
    <name evidence="8" type="ORF">B7R22_18160</name>
</gene>
<evidence type="ECO:0000313" key="8">
    <source>
        <dbReference type="EMBL" id="RFA11721.1"/>
    </source>
</evidence>
<dbReference type="Pfam" id="PF05592">
    <property type="entry name" value="Bac_rhamnosid"/>
    <property type="match status" value="1"/>
</dbReference>
<comment type="catalytic activity">
    <reaction evidence="1">
        <text>Hydrolysis of terminal non-reducing alpha-L-rhamnose residues in alpha-L-rhamnosides.</text>
        <dbReference type="EC" id="3.2.1.40"/>
    </reaction>
</comment>
<evidence type="ECO:0000259" key="7">
    <source>
        <dbReference type="Pfam" id="PF17390"/>
    </source>
</evidence>
<dbReference type="AlphaFoldDB" id="A0A3E0VPS8"/>
<dbReference type="Proteomes" id="UP000256541">
    <property type="component" value="Unassembled WGS sequence"/>
</dbReference>
<dbReference type="PANTHER" id="PTHR33307:SF6">
    <property type="entry name" value="ALPHA-RHAMNOSIDASE (EUROFUNG)-RELATED"/>
    <property type="match status" value="1"/>
</dbReference>
<evidence type="ECO:0000259" key="4">
    <source>
        <dbReference type="Pfam" id="PF05592"/>
    </source>
</evidence>
<dbReference type="Pfam" id="PF08531">
    <property type="entry name" value="Bac_rhamnosid_N"/>
    <property type="match status" value="1"/>
</dbReference>
<dbReference type="InterPro" id="IPR035398">
    <property type="entry name" value="Bac_rhamnosid_C"/>
</dbReference>
<feature type="domain" description="Alpha-L-rhamnosidase concanavalin-like" evidence="4">
    <location>
        <begin position="236"/>
        <end position="322"/>
    </location>
</feature>
<dbReference type="GO" id="GO:0005975">
    <property type="term" value="P:carbohydrate metabolic process"/>
    <property type="evidence" value="ECO:0007669"/>
    <property type="project" value="InterPro"/>
</dbReference>
<keyword evidence="3" id="KW-0378">Hydrolase</keyword>
<dbReference type="Gene3D" id="1.50.10.10">
    <property type="match status" value="1"/>
</dbReference>
<dbReference type="PIRSF" id="PIRSF010631">
    <property type="entry name" value="A-rhamnsds"/>
    <property type="match status" value="1"/>
</dbReference>
<dbReference type="Gene3D" id="2.60.420.10">
    <property type="entry name" value="Maltose phosphorylase, domain 3"/>
    <property type="match status" value="1"/>
</dbReference>
<dbReference type="InterPro" id="IPR016007">
    <property type="entry name" value="Alpha_rhamnosid"/>
</dbReference>
<evidence type="ECO:0000256" key="2">
    <source>
        <dbReference type="ARBA" id="ARBA00012652"/>
    </source>
</evidence>
<protein>
    <recommendedName>
        <fullName evidence="2">alpha-L-rhamnosidase</fullName>
        <ecNumber evidence="2">3.2.1.40</ecNumber>
    </recommendedName>
</protein>
<evidence type="ECO:0000259" key="5">
    <source>
        <dbReference type="Pfam" id="PF08531"/>
    </source>
</evidence>
<comment type="caution">
    <text evidence="8">The sequence shown here is derived from an EMBL/GenBank/DDBJ whole genome shotgun (WGS) entry which is preliminary data.</text>
</comment>
<dbReference type="InterPro" id="IPR012341">
    <property type="entry name" value="6hp_glycosidase-like_sf"/>
</dbReference>
<reference evidence="8 9" key="1">
    <citation type="submission" date="2017-04" db="EMBL/GenBank/DDBJ databases">
        <title>Comparative genome analysis of Subtercola boreus.</title>
        <authorList>
            <person name="Cho Y.-J."/>
            <person name="Cho A."/>
            <person name="Kim O.-S."/>
            <person name="Lee J.-I."/>
        </authorList>
    </citation>
    <scope>NUCLEOTIDE SEQUENCE [LARGE SCALE GENOMIC DNA]</scope>
    <source>
        <strain evidence="8 9">P27479</strain>
    </source>
</reference>
<name>A0A3E0VPS8_9MICO</name>
<sequence length="770" mass="84242">MYQCVLRVRVSSTDGWTEYSDPLTVETGLLDASDWSAKFVTPSTIGELEAGAPFLSNIVLLPTAPRSARLYITALGTYNARINGARVGIDELAPGWSSYSHRLKYQTHDVTNLLTAGTNRVEALIGNGWYRGQLVWPGNRSSYGAQLALLAQLHVKFDDGTELIWGTDESWSAGSSDLRYDDLYDGEIWNMKGERPGREERPDSVEVLQVDLETLVAPTGPGIRTTEILRPREVIRSPSGALIVDFGQNIAGRVRLTANGAAGTAVMVRHAEVLEHSELGTRPLRSAKATCSYVLDGSNDEILEPIFTYSGFRYAEVTGLDLEDVKRCEALVLGSNLQRTGWFSCSDPEIQRLHSNIVWSMRSNFFDVPTDCPQRDERLGWTGDAQVFAPTANFLFDTAGMLAGWLKDLTAEQRADGTVPLVVPDVLRNDTPVAGWGDAATVVPMTLFQAYADRQVLLDQYESMKRWVDKVAAVAGENHLWDTGYQLGDWLDPSAPPEHADQVKADPAVVATAYFARSASLLAAAAREIGIDDDARRYESLFYEVRKAFNKAYVDSNGTVQSDCQTVYALSICWNLLGPDALAGAAQRLGELVREAGCRISTGFLGTPLILDALCEIGERSLAFSMLTQRDCPSWLYPVSMGATTVWERWDSMLPDGSINPGAMTSFNHYAYGAVADWLHRRVAGIAPGEPGYRTVVISPQPDPRITAAGAALESPYGRIEVEWSWIDEVFKMKANTPPGVTAVITLPGASTSVTVSNGEHSFSTHYAPE</sequence>
<dbReference type="EMBL" id="NBXB01000070">
    <property type="protein sequence ID" value="RFA11721.1"/>
    <property type="molecule type" value="Genomic_DNA"/>
</dbReference>
<evidence type="ECO:0000256" key="3">
    <source>
        <dbReference type="ARBA" id="ARBA00022801"/>
    </source>
</evidence>
<evidence type="ECO:0000256" key="1">
    <source>
        <dbReference type="ARBA" id="ARBA00001445"/>
    </source>
</evidence>
<feature type="domain" description="Alpha-L-rhamnosidase six-hairpin glycosidase" evidence="6">
    <location>
        <begin position="339"/>
        <end position="683"/>
    </location>
</feature>
<dbReference type="InterPro" id="IPR008902">
    <property type="entry name" value="Rhamnosid_concanavalin"/>
</dbReference>
<dbReference type="EC" id="3.2.1.40" evidence="2"/>
<feature type="domain" description="Alpha-L-rhamnosidase C-terminal" evidence="7">
    <location>
        <begin position="685"/>
        <end position="760"/>
    </location>
</feature>
<proteinExistence type="predicted"/>
<dbReference type="SUPFAM" id="SSF48208">
    <property type="entry name" value="Six-hairpin glycosidases"/>
    <property type="match status" value="1"/>
</dbReference>
<evidence type="ECO:0000259" key="6">
    <source>
        <dbReference type="Pfam" id="PF17389"/>
    </source>
</evidence>
<feature type="domain" description="Bacterial alpha-L-rhamnosidase N-terminal" evidence="5">
    <location>
        <begin position="65"/>
        <end position="227"/>
    </location>
</feature>
<dbReference type="InterPro" id="IPR035396">
    <property type="entry name" value="Bac_rhamnosid6H"/>
</dbReference>
<dbReference type="GO" id="GO:0030596">
    <property type="term" value="F:alpha-L-rhamnosidase activity"/>
    <property type="evidence" value="ECO:0007669"/>
    <property type="project" value="UniProtKB-EC"/>
</dbReference>
<organism evidence="8 9">
    <name type="scientific">Subtercola boreus</name>
    <dbReference type="NCBI Taxonomy" id="120213"/>
    <lineage>
        <taxon>Bacteria</taxon>
        <taxon>Bacillati</taxon>
        <taxon>Actinomycetota</taxon>
        <taxon>Actinomycetes</taxon>
        <taxon>Micrococcales</taxon>
        <taxon>Microbacteriaceae</taxon>
        <taxon>Subtercola</taxon>
    </lineage>
</organism>
<evidence type="ECO:0000313" key="9">
    <source>
        <dbReference type="Proteomes" id="UP000256541"/>
    </source>
</evidence>